<dbReference type="Pfam" id="PF14622">
    <property type="entry name" value="Ribonucleas_3_3"/>
    <property type="match status" value="1"/>
</dbReference>
<dbReference type="GO" id="GO:0003725">
    <property type="term" value="F:double-stranded RNA binding"/>
    <property type="evidence" value="ECO:0007669"/>
    <property type="project" value="TreeGrafter"/>
</dbReference>
<dbReference type="PROSITE" id="PS50137">
    <property type="entry name" value="DS_RBD"/>
    <property type="match status" value="1"/>
</dbReference>
<dbReference type="Gene3D" id="1.10.1520.10">
    <property type="entry name" value="Ribonuclease III domain"/>
    <property type="match status" value="1"/>
</dbReference>
<keyword evidence="5 15" id="KW-0963">Cytoplasm</keyword>
<evidence type="ECO:0000256" key="1">
    <source>
        <dbReference type="ARBA" id="ARBA00000109"/>
    </source>
</evidence>
<dbReference type="PANTHER" id="PTHR11207:SF0">
    <property type="entry name" value="RIBONUCLEASE 3"/>
    <property type="match status" value="1"/>
</dbReference>
<dbReference type="HAMAP" id="MF_00104">
    <property type="entry name" value="RNase_III"/>
    <property type="match status" value="1"/>
</dbReference>
<dbReference type="EMBL" id="UFVD01000001">
    <property type="protein sequence ID" value="SUX11177.1"/>
    <property type="molecule type" value="Genomic_DNA"/>
</dbReference>
<dbReference type="PROSITE" id="PS00517">
    <property type="entry name" value="RNASE_3_1"/>
    <property type="match status" value="1"/>
</dbReference>
<dbReference type="SMART" id="SM00535">
    <property type="entry name" value="RIBOc"/>
    <property type="match status" value="1"/>
</dbReference>
<comment type="subcellular location">
    <subcellularLocation>
        <location evidence="2 15">Cytoplasm</location>
    </subcellularLocation>
</comment>
<evidence type="ECO:0000256" key="12">
    <source>
        <dbReference type="ARBA" id="ARBA00022801"/>
    </source>
</evidence>
<dbReference type="InterPro" id="IPR011907">
    <property type="entry name" value="RNase_III"/>
</dbReference>
<keyword evidence="7 15" id="KW-0507">mRNA processing</keyword>
<sequence>MKLDKIQNLLGYKFKNEALLINALTHKSCKKKHSNERLEFLGDAVMDLIVAEYLCNKFKDMNEGDLSKLRAALVNEKSFAALASLIDLQNHIILSSAEENNKGRQKPSLLSDAFEAIMGAIYIESGIEKAKEVAINLLKKEYENINLKTISKDYKTRLQEITQATYGKTPQYVLISSKGPDHKKEFTMALMLDNKEISSASGTSKKEAEQNAAKLAIEILSKGKK</sequence>
<keyword evidence="8 15" id="KW-0819">tRNA processing</keyword>
<keyword evidence="9 15" id="KW-0540">Nuclease</keyword>
<keyword evidence="13 15" id="KW-0460">Magnesium</keyword>
<dbReference type="CDD" id="cd10845">
    <property type="entry name" value="DSRM_RNAse_III_family"/>
    <property type="match status" value="1"/>
</dbReference>
<dbReference type="Gene3D" id="3.30.160.20">
    <property type="match status" value="1"/>
</dbReference>
<dbReference type="GO" id="GO:0042802">
    <property type="term" value="F:identical protein binding"/>
    <property type="evidence" value="ECO:0007669"/>
    <property type="project" value="UniProtKB-ARBA"/>
</dbReference>
<feature type="binding site" evidence="15">
    <location>
        <position position="115"/>
    </location>
    <ligand>
        <name>Mg(2+)</name>
        <dbReference type="ChEBI" id="CHEBI:18420"/>
    </ligand>
</feature>
<dbReference type="GO" id="GO:0006364">
    <property type="term" value="P:rRNA processing"/>
    <property type="evidence" value="ECO:0007669"/>
    <property type="project" value="UniProtKB-UniRule"/>
</dbReference>
<dbReference type="GO" id="GO:0019843">
    <property type="term" value="F:rRNA binding"/>
    <property type="evidence" value="ECO:0007669"/>
    <property type="project" value="UniProtKB-KW"/>
</dbReference>
<comment type="cofactor">
    <cofactor evidence="15">
        <name>Mg(2+)</name>
        <dbReference type="ChEBI" id="CHEBI:18420"/>
    </cofactor>
</comment>
<dbReference type="GO" id="GO:0005737">
    <property type="term" value="C:cytoplasm"/>
    <property type="evidence" value="ECO:0007669"/>
    <property type="project" value="UniProtKB-SubCell"/>
</dbReference>
<keyword evidence="12 15" id="KW-0378">Hydrolase</keyword>
<dbReference type="Proteomes" id="UP000254920">
    <property type="component" value="Unassembled WGS sequence"/>
</dbReference>
<dbReference type="STRING" id="32024.GCA_000788295_01583"/>
<dbReference type="SUPFAM" id="SSF54768">
    <property type="entry name" value="dsRNA-binding domain-like"/>
    <property type="match status" value="1"/>
</dbReference>
<gene>
    <name evidence="15 16" type="primary">rnc</name>
    <name evidence="16" type="ORF">NCTC12475_01392</name>
</gene>
<comment type="subunit">
    <text evidence="4 15">Homodimer.</text>
</comment>
<comment type="catalytic activity">
    <reaction evidence="1 15">
        <text>Endonucleolytic cleavage to 5'-phosphomonoester.</text>
        <dbReference type="EC" id="3.1.26.3"/>
    </reaction>
</comment>
<evidence type="ECO:0000256" key="4">
    <source>
        <dbReference type="ARBA" id="ARBA00011738"/>
    </source>
</evidence>
<evidence type="ECO:0000256" key="14">
    <source>
        <dbReference type="ARBA" id="ARBA00022884"/>
    </source>
</evidence>
<keyword evidence="10 15" id="KW-0479">Metal-binding</keyword>
<evidence type="ECO:0000256" key="3">
    <source>
        <dbReference type="ARBA" id="ARBA00010183"/>
    </source>
</evidence>
<dbReference type="InterPro" id="IPR014720">
    <property type="entry name" value="dsRBD_dom"/>
</dbReference>
<organism evidence="16 17">
    <name type="scientific">Campylobacter sputorum subsp. sputorum</name>
    <dbReference type="NCBI Taxonomy" id="32024"/>
    <lineage>
        <taxon>Bacteria</taxon>
        <taxon>Pseudomonadati</taxon>
        <taxon>Campylobacterota</taxon>
        <taxon>Epsilonproteobacteria</taxon>
        <taxon>Campylobacterales</taxon>
        <taxon>Campylobacteraceae</taxon>
        <taxon>Campylobacter</taxon>
    </lineage>
</organism>
<evidence type="ECO:0000256" key="6">
    <source>
        <dbReference type="ARBA" id="ARBA00022552"/>
    </source>
</evidence>
<dbReference type="AlphaFoldDB" id="A0A381DKU4"/>
<feature type="active site" evidence="15">
    <location>
        <position position="43"/>
    </location>
</feature>
<dbReference type="PANTHER" id="PTHR11207">
    <property type="entry name" value="RIBONUCLEASE III"/>
    <property type="match status" value="1"/>
</dbReference>
<dbReference type="Pfam" id="PF00035">
    <property type="entry name" value="dsrm"/>
    <property type="match status" value="1"/>
</dbReference>
<dbReference type="GO" id="GO:0010468">
    <property type="term" value="P:regulation of gene expression"/>
    <property type="evidence" value="ECO:0007669"/>
    <property type="project" value="TreeGrafter"/>
</dbReference>
<evidence type="ECO:0000256" key="2">
    <source>
        <dbReference type="ARBA" id="ARBA00004496"/>
    </source>
</evidence>
<keyword evidence="14 15" id="KW-0694">RNA-binding</keyword>
<accession>A0A381DKU4</accession>
<dbReference type="FunFam" id="1.10.1520.10:FF:000001">
    <property type="entry name" value="Ribonuclease 3"/>
    <property type="match status" value="1"/>
</dbReference>
<dbReference type="OrthoDB" id="9805026at2"/>
<evidence type="ECO:0000256" key="11">
    <source>
        <dbReference type="ARBA" id="ARBA00022759"/>
    </source>
</evidence>
<dbReference type="GO" id="GO:0004525">
    <property type="term" value="F:ribonuclease III activity"/>
    <property type="evidence" value="ECO:0007669"/>
    <property type="project" value="UniProtKB-UniRule"/>
</dbReference>
<feature type="binding site" evidence="15">
    <location>
        <position position="39"/>
    </location>
    <ligand>
        <name>Mg(2+)</name>
        <dbReference type="ChEBI" id="CHEBI:18420"/>
    </ligand>
</feature>
<evidence type="ECO:0000256" key="9">
    <source>
        <dbReference type="ARBA" id="ARBA00022722"/>
    </source>
</evidence>
<reference evidence="16 17" key="1">
    <citation type="submission" date="2018-06" db="EMBL/GenBank/DDBJ databases">
        <authorList>
            <consortium name="Pathogen Informatics"/>
            <person name="Doyle S."/>
        </authorList>
    </citation>
    <scope>NUCLEOTIDE SEQUENCE [LARGE SCALE GENOMIC DNA]</scope>
    <source>
        <strain evidence="16 17">NCTC12475</strain>
    </source>
</reference>
<dbReference type="NCBIfam" id="TIGR02191">
    <property type="entry name" value="RNaseIII"/>
    <property type="match status" value="1"/>
</dbReference>
<keyword evidence="11 15" id="KW-0255">Endonuclease</keyword>
<dbReference type="GO" id="GO:0046872">
    <property type="term" value="F:metal ion binding"/>
    <property type="evidence" value="ECO:0007669"/>
    <property type="project" value="UniProtKB-KW"/>
</dbReference>
<keyword evidence="17" id="KW-1185">Reference proteome</keyword>
<protein>
    <recommendedName>
        <fullName evidence="15">Ribonuclease 3</fullName>
        <ecNumber evidence="15">3.1.26.3</ecNumber>
    </recommendedName>
    <alternativeName>
        <fullName evidence="15">Ribonuclease III</fullName>
        <shortName evidence="15">RNase III</shortName>
    </alternativeName>
</protein>
<dbReference type="EC" id="3.1.26.3" evidence="15"/>
<dbReference type="SUPFAM" id="SSF69065">
    <property type="entry name" value="RNase III domain-like"/>
    <property type="match status" value="1"/>
</dbReference>
<dbReference type="InterPro" id="IPR000999">
    <property type="entry name" value="RNase_III_dom"/>
</dbReference>
<comment type="function">
    <text evidence="15">Digests double-stranded RNA. Involved in the processing of primary rRNA transcript to yield the immediate precursors to the large and small rRNAs (23S and 16S). Processes some mRNAs, and tRNAs when they are encoded in the rRNA operon. Processes pre-crRNA and tracrRNA of type II CRISPR loci if present in the organism.</text>
</comment>
<dbReference type="GO" id="GO:0008033">
    <property type="term" value="P:tRNA processing"/>
    <property type="evidence" value="ECO:0007669"/>
    <property type="project" value="UniProtKB-KW"/>
</dbReference>
<feature type="active site" evidence="15">
    <location>
        <position position="115"/>
    </location>
</feature>
<dbReference type="PROSITE" id="PS50142">
    <property type="entry name" value="RNASE_3_2"/>
    <property type="match status" value="1"/>
</dbReference>
<evidence type="ECO:0000256" key="15">
    <source>
        <dbReference type="HAMAP-Rule" id="MF_00104"/>
    </source>
</evidence>
<comment type="similarity">
    <text evidence="3">Belongs to the ribonuclease III family.</text>
</comment>
<keyword evidence="15" id="KW-0699">rRNA-binding</keyword>
<dbReference type="CDD" id="cd00593">
    <property type="entry name" value="RIBOc"/>
    <property type="match status" value="1"/>
</dbReference>
<evidence type="ECO:0000313" key="16">
    <source>
        <dbReference type="EMBL" id="SUX11177.1"/>
    </source>
</evidence>
<proteinExistence type="inferred from homology"/>
<evidence type="ECO:0000256" key="5">
    <source>
        <dbReference type="ARBA" id="ARBA00022490"/>
    </source>
</evidence>
<evidence type="ECO:0000256" key="13">
    <source>
        <dbReference type="ARBA" id="ARBA00022842"/>
    </source>
</evidence>
<keyword evidence="6 15" id="KW-0698">rRNA processing</keyword>
<dbReference type="SMART" id="SM00358">
    <property type="entry name" value="DSRM"/>
    <property type="match status" value="1"/>
</dbReference>
<evidence type="ECO:0000256" key="8">
    <source>
        <dbReference type="ARBA" id="ARBA00022694"/>
    </source>
</evidence>
<feature type="binding site" evidence="15">
    <location>
        <position position="112"/>
    </location>
    <ligand>
        <name>Mg(2+)</name>
        <dbReference type="ChEBI" id="CHEBI:18420"/>
    </ligand>
</feature>
<evidence type="ECO:0000256" key="10">
    <source>
        <dbReference type="ARBA" id="ARBA00022723"/>
    </source>
</evidence>
<dbReference type="FunFam" id="3.30.160.20:FF:000003">
    <property type="entry name" value="Ribonuclease 3"/>
    <property type="match status" value="1"/>
</dbReference>
<dbReference type="InterPro" id="IPR036389">
    <property type="entry name" value="RNase_III_sf"/>
</dbReference>
<name>A0A381DKU4_9BACT</name>
<evidence type="ECO:0000256" key="7">
    <source>
        <dbReference type="ARBA" id="ARBA00022664"/>
    </source>
</evidence>
<evidence type="ECO:0000313" key="17">
    <source>
        <dbReference type="Proteomes" id="UP000254920"/>
    </source>
</evidence>
<dbReference type="GO" id="GO:0006397">
    <property type="term" value="P:mRNA processing"/>
    <property type="evidence" value="ECO:0007669"/>
    <property type="project" value="UniProtKB-UniRule"/>
</dbReference>